<keyword evidence="2" id="KW-1185">Reference proteome</keyword>
<sequence>MTQLHHDPQVYAREQAAIAHVAGGVQTLLDQSVEATDLTAILPRSLRAELAAEMARRLVQNPMAYPGVIAAL</sequence>
<name>A0A385EAL4_9CAUD</name>
<organism evidence="1 2">
    <name type="scientific">Caulobacter phage CcrPW</name>
    <dbReference type="NCBI Taxonomy" id="2283271"/>
    <lineage>
        <taxon>Viruses</taxon>
        <taxon>Duplodnaviria</taxon>
        <taxon>Heunggongvirae</taxon>
        <taxon>Uroviricota</taxon>
        <taxon>Caudoviricetes</taxon>
        <taxon>Jeanschmidtviridae</taxon>
        <taxon>Colossusvirus</taxon>
        <taxon>Colossusvirus PW</taxon>
    </lineage>
</organism>
<evidence type="ECO:0000313" key="1">
    <source>
        <dbReference type="EMBL" id="AXQ68931.1"/>
    </source>
</evidence>
<gene>
    <name evidence="1" type="ORF">CcrPW_gp392</name>
</gene>
<reference evidence="2" key="1">
    <citation type="submission" date="2018-07" db="EMBL/GenBank/DDBJ databases">
        <title>Giant CbK-like Caulobacter bacteriophages have genetically divergent genomes.</title>
        <authorList>
            <person name="Wilson K.M."/>
            <person name="Ely B."/>
        </authorList>
    </citation>
    <scope>NUCLEOTIDE SEQUENCE [LARGE SCALE GENOMIC DNA]</scope>
</reference>
<accession>A0A385EAL4</accession>
<evidence type="ECO:0000313" key="2">
    <source>
        <dbReference type="Proteomes" id="UP000259026"/>
    </source>
</evidence>
<dbReference type="Proteomes" id="UP000259026">
    <property type="component" value="Segment"/>
</dbReference>
<protein>
    <submittedName>
        <fullName evidence="1">Uncharacterized protein</fullName>
    </submittedName>
</protein>
<reference evidence="1 2" key="2">
    <citation type="submission" date="2018-09" db="EMBL/GenBank/DDBJ databases">
        <title>Giant CbK-like Caulobacter bacteriophages have genetically divergent genomes.</title>
        <authorList>
            <person name="Wilson K."/>
            <person name="Ely B."/>
        </authorList>
    </citation>
    <scope>NUCLEOTIDE SEQUENCE [LARGE SCALE GENOMIC DNA]</scope>
</reference>
<proteinExistence type="predicted"/>
<dbReference type="EMBL" id="MH588545">
    <property type="protein sequence ID" value="AXQ68931.1"/>
    <property type="molecule type" value="Genomic_DNA"/>
</dbReference>